<protein>
    <submittedName>
        <fullName evidence="3">Uncharacterized protein</fullName>
    </submittedName>
</protein>
<organism evidence="2 3">
    <name type="scientific">Meloidogyne javanica</name>
    <name type="common">Root-knot nematode worm</name>
    <dbReference type="NCBI Taxonomy" id="6303"/>
    <lineage>
        <taxon>Eukaryota</taxon>
        <taxon>Metazoa</taxon>
        <taxon>Ecdysozoa</taxon>
        <taxon>Nematoda</taxon>
        <taxon>Chromadorea</taxon>
        <taxon>Rhabditida</taxon>
        <taxon>Tylenchina</taxon>
        <taxon>Tylenchomorpha</taxon>
        <taxon>Tylenchoidea</taxon>
        <taxon>Meloidogynidae</taxon>
        <taxon>Meloidogyninae</taxon>
        <taxon>Meloidogyne</taxon>
        <taxon>Meloidogyne incognita group</taxon>
    </lineage>
</organism>
<evidence type="ECO:0000256" key="1">
    <source>
        <dbReference type="SAM" id="MobiDB-lite"/>
    </source>
</evidence>
<dbReference type="Proteomes" id="UP000887561">
    <property type="component" value="Unplaced"/>
</dbReference>
<dbReference type="AlphaFoldDB" id="A0A915M658"/>
<feature type="compositionally biased region" description="Basic and acidic residues" evidence="1">
    <location>
        <begin position="54"/>
        <end position="75"/>
    </location>
</feature>
<reference evidence="3" key="1">
    <citation type="submission" date="2022-11" db="UniProtKB">
        <authorList>
            <consortium name="WormBaseParasite"/>
        </authorList>
    </citation>
    <scope>IDENTIFICATION</scope>
</reference>
<sequence length="75" mass="8619">MNARLASLVTDERRVQLRNQILTELLEFLSPDAQLRDGSEAQNQGRRSGALQWRESRGELGARENKNEEKINEKP</sequence>
<name>A0A915M658_MELJA</name>
<evidence type="ECO:0000313" key="3">
    <source>
        <dbReference type="WBParaSite" id="scaffold28714_cov147.g20694"/>
    </source>
</evidence>
<proteinExistence type="predicted"/>
<feature type="region of interest" description="Disordered" evidence="1">
    <location>
        <begin position="33"/>
        <end position="75"/>
    </location>
</feature>
<keyword evidence="2" id="KW-1185">Reference proteome</keyword>
<accession>A0A915M658</accession>
<dbReference type="WBParaSite" id="scaffold28714_cov147.g20694">
    <property type="protein sequence ID" value="scaffold28714_cov147.g20694"/>
    <property type="gene ID" value="scaffold28714_cov147.g20694"/>
</dbReference>
<evidence type="ECO:0000313" key="2">
    <source>
        <dbReference type="Proteomes" id="UP000887561"/>
    </source>
</evidence>